<feature type="compositionally biased region" description="Low complexity" evidence="1">
    <location>
        <begin position="16"/>
        <end position="31"/>
    </location>
</feature>
<accession>A0A455T5A3</accession>
<dbReference type="EMBL" id="AP019377">
    <property type="protein sequence ID" value="BBH95116.1"/>
    <property type="molecule type" value="Genomic_DNA"/>
</dbReference>
<protein>
    <submittedName>
        <fullName evidence="3">Uncharacterized protein</fullName>
    </submittedName>
</protein>
<feature type="transmembrane region" description="Helical" evidence="2">
    <location>
        <begin position="60"/>
        <end position="78"/>
    </location>
</feature>
<keyword evidence="2" id="KW-0472">Membrane</keyword>
<keyword evidence="2" id="KW-0812">Transmembrane</keyword>
<proteinExistence type="predicted"/>
<keyword evidence="2" id="KW-1133">Transmembrane helix</keyword>
<evidence type="ECO:0000256" key="1">
    <source>
        <dbReference type="SAM" id="MobiDB-lite"/>
    </source>
</evidence>
<reference evidence="3" key="1">
    <citation type="submission" date="2018-12" db="EMBL/GenBank/DDBJ databases">
        <title>Novel natural products biosynthetic potential of the class Ktedonobacteria.</title>
        <authorList>
            <person name="Zheng Y."/>
            <person name="Saitou A."/>
            <person name="Wang C.M."/>
            <person name="Toyoda A."/>
            <person name="Minakuchi Y."/>
            <person name="Sekiguchi Y."/>
            <person name="Ueda K."/>
            <person name="Takano H."/>
            <person name="Sakai Y."/>
            <person name="Yokota A."/>
            <person name="Yabe S."/>
        </authorList>
    </citation>
    <scope>NUCLEOTIDE SEQUENCE</scope>
    <source>
        <strain evidence="3">A3-2</strain>
    </source>
</reference>
<name>A0A455T5A3_9CHLR</name>
<dbReference type="AlphaFoldDB" id="A0A455T5A3"/>
<feature type="region of interest" description="Disordered" evidence="1">
    <location>
        <begin position="1"/>
        <end position="40"/>
    </location>
</feature>
<evidence type="ECO:0000313" key="3">
    <source>
        <dbReference type="EMBL" id="BBH95116.1"/>
    </source>
</evidence>
<organism evidence="3">
    <name type="scientific">Thermogemmatispora argillosa</name>
    <dbReference type="NCBI Taxonomy" id="2045280"/>
    <lineage>
        <taxon>Bacteria</taxon>
        <taxon>Bacillati</taxon>
        <taxon>Chloroflexota</taxon>
        <taxon>Ktedonobacteria</taxon>
        <taxon>Thermogemmatisporales</taxon>
        <taxon>Thermogemmatisporaceae</taxon>
        <taxon>Thermogemmatispora</taxon>
    </lineage>
</organism>
<gene>
    <name evidence="3" type="ORF">KTA_33150</name>
</gene>
<evidence type="ECO:0000256" key="2">
    <source>
        <dbReference type="SAM" id="Phobius"/>
    </source>
</evidence>
<sequence length="82" mass="8671">MATEENLPSTPGAIEQPTATGQSPTPSTGSSHSEISAGPATSHSGLIAARPWYQRLNEDWWALILGLTLVVLIIARVLHSIP</sequence>